<evidence type="ECO:0000313" key="5">
    <source>
        <dbReference type="RefSeq" id="XP_052750143.1"/>
    </source>
</evidence>
<comment type="similarity">
    <text evidence="1 3">Belongs to the short-chain dehydrogenases/reductases (SDR) family.</text>
</comment>
<accession>A0ABM3MG92</accession>
<name>A0ABM3MG92_GALME</name>
<evidence type="ECO:0000256" key="2">
    <source>
        <dbReference type="ARBA" id="ARBA00023002"/>
    </source>
</evidence>
<dbReference type="InterPro" id="IPR002347">
    <property type="entry name" value="SDR_fam"/>
</dbReference>
<proteinExistence type="inferred from homology"/>
<sequence length="318" mass="35130">MSTVSRTDSTADEPQVITVIRLTLEVLWAAIRVVFGYLVCIFQHIVPPTPRDVSNEIVLITGTGHGMGRAVALRLGRLGATIVCVDINKQNNDETVELIKQEKGKAYGYICDVTDRAAVFDLAAKVQREVGIVTVLLNNAGIMPCKPILRQSEKEIRLMNDINIHGVLWGIQAFLPNMLERNYGHIISMSSMAGLMGLRNIVPYCGSKFAVKGIMEALRVELHEDPRDFSGIKLTTVYPTMVNTGLCKKPNLRFEKLLNVVDTDQAADAIVDAIRRQYTEISIPADLFYSNKLYRLLPISSALVCTDLLGTGLDPDDV</sequence>
<dbReference type="InterPro" id="IPR036291">
    <property type="entry name" value="NAD(P)-bd_dom_sf"/>
</dbReference>
<reference evidence="5" key="1">
    <citation type="submission" date="2025-08" db="UniProtKB">
        <authorList>
            <consortium name="RefSeq"/>
        </authorList>
    </citation>
    <scope>IDENTIFICATION</scope>
    <source>
        <tissue evidence="5">Whole larvae</tissue>
    </source>
</reference>
<dbReference type="InterPro" id="IPR020904">
    <property type="entry name" value="Sc_DH/Rdtase_CS"/>
</dbReference>
<dbReference type="Gene3D" id="3.40.50.720">
    <property type="entry name" value="NAD(P)-binding Rossmann-like Domain"/>
    <property type="match status" value="1"/>
</dbReference>
<gene>
    <name evidence="5" type="primary">LOC113513526</name>
</gene>
<evidence type="ECO:0000256" key="1">
    <source>
        <dbReference type="ARBA" id="ARBA00006484"/>
    </source>
</evidence>
<evidence type="ECO:0000313" key="4">
    <source>
        <dbReference type="Proteomes" id="UP001652740"/>
    </source>
</evidence>
<dbReference type="GeneID" id="113513526"/>
<organism evidence="4 5">
    <name type="scientific">Galleria mellonella</name>
    <name type="common">Greater wax moth</name>
    <dbReference type="NCBI Taxonomy" id="7137"/>
    <lineage>
        <taxon>Eukaryota</taxon>
        <taxon>Metazoa</taxon>
        <taxon>Ecdysozoa</taxon>
        <taxon>Arthropoda</taxon>
        <taxon>Hexapoda</taxon>
        <taxon>Insecta</taxon>
        <taxon>Pterygota</taxon>
        <taxon>Neoptera</taxon>
        <taxon>Endopterygota</taxon>
        <taxon>Lepidoptera</taxon>
        <taxon>Glossata</taxon>
        <taxon>Ditrysia</taxon>
        <taxon>Pyraloidea</taxon>
        <taxon>Pyralidae</taxon>
        <taxon>Galleriinae</taxon>
        <taxon>Galleria</taxon>
    </lineage>
</organism>
<dbReference type="RefSeq" id="XP_052750143.1">
    <property type="nucleotide sequence ID" value="XM_052894183.1"/>
</dbReference>
<keyword evidence="2" id="KW-0560">Oxidoreductase</keyword>
<dbReference type="PROSITE" id="PS00061">
    <property type="entry name" value="ADH_SHORT"/>
    <property type="match status" value="1"/>
</dbReference>
<dbReference type="PRINTS" id="PR00080">
    <property type="entry name" value="SDRFAMILY"/>
</dbReference>
<protein>
    <submittedName>
        <fullName evidence="5">Epidermal retinol dehydrogenase 2-like isoform X1</fullName>
    </submittedName>
</protein>
<evidence type="ECO:0000256" key="3">
    <source>
        <dbReference type="RuleBase" id="RU000363"/>
    </source>
</evidence>
<dbReference type="PANTHER" id="PTHR24322">
    <property type="entry name" value="PKSB"/>
    <property type="match status" value="1"/>
</dbReference>
<dbReference type="Proteomes" id="UP001652740">
    <property type="component" value="Unplaced"/>
</dbReference>
<dbReference type="Pfam" id="PF00106">
    <property type="entry name" value="adh_short"/>
    <property type="match status" value="1"/>
</dbReference>
<dbReference type="PANTHER" id="PTHR24322:SF736">
    <property type="entry name" value="RETINOL DEHYDROGENASE 10"/>
    <property type="match status" value="1"/>
</dbReference>
<keyword evidence="4" id="KW-1185">Reference proteome</keyword>
<dbReference type="SUPFAM" id="SSF51735">
    <property type="entry name" value="NAD(P)-binding Rossmann-fold domains"/>
    <property type="match status" value="1"/>
</dbReference>
<dbReference type="PRINTS" id="PR00081">
    <property type="entry name" value="GDHRDH"/>
</dbReference>